<evidence type="ECO:0000313" key="3">
    <source>
        <dbReference type="EMBL" id="MDY0395730.1"/>
    </source>
</evidence>
<sequence>MSSPKNLQAKLANLRLATDWKKGQTSVRSSIKKGYDKIVEQVEDALDKGAEALVGNKYEVNDDKGSYFVYPTVLKNVDEGMSIMHEETFGPIAPIISYKQVEEAIEIANNTPFGLAAYFFTNDYRKGTFLSENLDYGIVGWNDGGPSAAHAPFGGMKESGLGREGGLEGIEPYLETKYLSIGGF</sequence>
<comment type="caution">
    <text evidence="3">The sequence shown here is derived from an EMBL/GenBank/DDBJ whole genome shotgun (WGS) entry which is preliminary data.</text>
</comment>
<dbReference type="Proteomes" id="UP001281447">
    <property type="component" value="Unassembled WGS sequence"/>
</dbReference>
<dbReference type="Gene3D" id="3.40.309.10">
    <property type="entry name" value="Aldehyde Dehydrogenase, Chain A, domain 2"/>
    <property type="match status" value="1"/>
</dbReference>
<dbReference type="PANTHER" id="PTHR43353:SF5">
    <property type="entry name" value="SUCCINATE-SEMIALDEHYDE DEHYDROGENASE, MITOCHONDRIAL"/>
    <property type="match status" value="1"/>
</dbReference>
<dbReference type="InterPro" id="IPR016162">
    <property type="entry name" value="Ald_DH_N"/>
</dbReference>
<gene>
    <name evidence="3" type="ORF">RWE15_16515</name>
</gene>
<reference evidence="3 4" key="1">
    <citation type="submission" date="2023-10" db="EMBL/GenBank/DDBJ databases">
        <title>Virgibacillus halophilus 5B73C genome.</title>
        <authorList>
            <person name="Miliotis G."/>
            <person name="Sengupta P."/>
            <person name="Hameed A."/>
            <person name="Chuvochina M."/>
            <person name="Mcdonagh F."/>
            <person name="Simpson A.C."/>
            <person name="Singh N.K."/>
            <person name="Rekha P.D."/>
            <person name="Raman K."/>
            <person name="Hugenholtz P."/>
            <person name="Venkateswaran K."/>
        </authorList>
    </citation>
    <scope>NUCLEOTIDE SEQUENCE [LARGE SCALE GENOMIC DNA]</scope>
    <source>
        <strain evidence="3 4">5B73C</strain>
    </source>
</reference>
<dbReference type="SUPFAM" id="SSF53720">
    <property type="entry name" value="ALDH-like"/>
    <property type="match status" value="1"/>
</dbReference>
<dbReference type="PANTHER" id="PTHR43353">
    <property type="entry name" value="SUCCINATE-SEMIALDEHYDE DEHYDROGENASE, MITOCHONDRIAL"/>
    <property type="match status" value="1"/>
</dbReference>
<protein>
    <submittedName>
        <fullName evidence="3">Aldehyde dehydrogenase family protein</fullName>
    </submittedName>
</protein>
<dbReference type="InterPro" id="IPR050740">
    <property type="entry name" value="Aldehyde_DH_Superfamily"/>
</dbReference>
<name>A0ABU5C914_9BACI</name>
<keyword evidence="1" id="KW-0560">Oxidoreductase</keyword>
<dbReference type="EMBL" id="JAWDIP010000003">
    <property type="protein sequence ID" value="MDY0395730.1"/>
    <property type="molecule type" value="Genomic_DNA"/>
</dbReference>
<dbReference type="InterPro" id="IPR015590">
    <property type="entry name" value="Aldehyde_DH_dom"/>
</dbReference>
<dbReference type="Gene3D" id="3.40.605.10">
    <property type="entry name" value="Aldehyde Dehydrogenase, Chain A, domain 1"/>
    <property type="match status" value="1"/>
</dbReference>
<evidence type="ECO:0000313" key="4">
    <source>
        <dbReference type="Proteomes" id="UP001281447"/>
    </source>
</evidence>
<evidence type="ECO:0000259" key="2">
    <source>
        <dbReference type="Pfam" id="PF00171"/>
    </source>
</evidence>
<feature type="domain" description="Aldehyde dehydrogenase" evidence="2">
    <location>
        <begin position="7"/>
        <end position="178"/>
    </location>
</feature>
<keyword evidence="4" id="KW-1185">Reference proteome</keyword>
<dbReference type="Pfam" id="PF00171">
    <property type="entry name" value="Aldedh"/>
    <property type="match status" value="1"/>
</dbReference>
<dbReference type="InterPro" id="IPR016163">
    <property type="entry name" value="Ald_DH_C"/>
</dbReference>
<evidence type="ECO:0000256" key="1">
    <source>
        <dbReference type="ARBA" id="ARBA00023002"/>
    </source>
</evidence>
<accession>A0ABU5C914</accession>
<dbReference type="InterPro" id="IPR016161">
    <property type="entry name" value="Ald_DH/histidinol_DH"/>
</dbReference>
<organism evidence="3 4">
    <name type="scientific">Tigheibacillus halophilus</name>
    <dbReference type="NCBI Taxonomy" id="361280"/>
    <lineage>
        <taxon>Bacteria</taxon>
        <taxon>Bacillati</taxon>
        <taxon>Bacillota</taxon>
        <taxon>Bacilli</taxon>
        <taxon>Bacillales</taxon>
        <taxon>Bacillaceae</taxon>
        <taxon>Tigheibacillus</taxon>
    </lineage>
</organism>
<proteinExistence type="predicted"/>